<protein>
    <submittedName>
        <fullName evidence="2">Uncharacterized protein</fullName>
    </submittedName>
</protein>
<organism evidence="2 3">
    <name type="scientific">Caerostris extrusa</name>
    <name type="common">Bark spider</name>
    <name type="synonym">Caerostris bankana</name>
    <dbReference type="NCBI Taxonomy" id="172846"/>
    <lineage>
        <taxon>Eukaryota</taxon>
        <taxon>Metazoa</taxon>
        <taxon>Ecdysozoa</taxon>
        <taxon>Arthropoda</taxon>
        <taxon>Chelicerata</taxon>
        <taxon>Arachnida</taxon>
        <taxon>Araneae</taxon>
        <taxon>Araneomorphae</taxon>
        <taxon>Entelegynae</taxon>
        <taxon>Araneoidea</taxon>
        <taxon>Araneidae</taxon>
        <taxon>Caerostris</taxon>
    </lineage>
</organism>
<name>A0AAV4P486_CAEEX</name>
<accession>A0AAV4P486</accession>
<dbReference type="AlphaFoldDB" id="A0AAV4P486"/>
<reference evidence="2 3" key="1">
    <citation type="submission" date="2021-06" db="EMBL/GenBank/DDBJ databases">
        <title>Caerostris extrusa draft genome.</title>
        <authorList>
            <person name="Kono N."/>
            <person name="Arakawa K."/>
        </authorList>
    </citation>
    <scope>NUCLEOTIDE SEQUENCE [LARGE SCALE GENOMIC DNA]</scope>
</reference>
<evidence type="ECO:0000313" key="3">
    <source>
        <dbReference type="Proteomes" id="UP001054945"/>
    </source>
</evidence>
<feature type="region of interest" description="Disordered" evidence="1">
    <location>
        <begin position="1"/>
        <end position="48"/>
    </location>
</feature>
<proteinExistence type="predicted"/>
<evidence type="ECO:0000313" key="2">
    <source>
        <dbReference type="EMBL" id="GIX91011.1"/>
    </source>
</evidence>
<gene>
    <name evidence="2" type="ORF">CEXT_258181</name>
</gene>
<evidence type="ECO:0000256" key="1">
    <source>
        <dbReference type="SAM" id="MobiDB-lite"/>
    </source>
</evidence>
<sequence length="114" mass="12368">MASVAKREKQDSPLSSVGELEKKRGGKKPPHPSESPQLPLGCGEEPLAGRREGYPIELWIPPLQSPSSLDGHCPPAVLFAGTGRLLRFYYGEIFHARDASCPAGILFCRRNGVT</sequence>
<keyword evidence="3" id="KW-1185">Reference proteome</keyword>
<comment type="caution">
    <text evidence="2">The sequence shown here is derived from an EMBL/GenBank/DDBJ whole genome shotgun (WGS) entry which is preliminary data.</text>
</comment>
<dbReference type="Proteomes" id="UP001054945">
    <property type="component" value="Unassembled WGS sequence"/>
</dbReference>
<dbReference type="EMBL" id="BPLR01003982">
    <property type="protein sequence ID" value="GIX91011.1"/>
    <property type="molecule type" value="Genomic_DNA"/>
</dbReference>
<feature type="compositionally biased region" description="Basic and acidic residues" evidence="1">
    <location>
        <begin position="1"/>
        <end position="11"/>
    </location>
</feature>